<protein>
    <submittedName>
        <fullName evidence="1">Uncharacterized protein</fullName>
    </submittedName>
</protein>
<proteinExistence type="predicted"/>
<evidence type="ECO:0000313" key="1">
    <source>
        <dbReference type="EMBL" id="BFH74152.1"/>
    </source>
</evidence>
<accession>A0AAT9GU82</accession>
<dbReference type="GeneID" id="92355047"/>
<dbReference type="KEGG" id="sjv:SJAV_20960"/>
<name>A0AAT9GU82_9CREN</name>
<organism evidence="1">
    <name type="scientific">Sulfurisphaera javensis</name>
    <dbReference type="NCBI Taxonomy" id="2049879"/>
    <lineage>
        <taxon>Archaea</taxon>
        <taxon>Thermoproteota</taxon>
        <taxon>Thermoprotei</taxon>
        <taxon>Sulfolobales</taxon>
        <taxon>Sulfolobaceae</taxon>
        <taxon>Sulfurisphaera</taxon>
    </lineage>
</organism>
<dbReference type="AlphaFoldDB" id="A0AAT9GU82"/>
<dbReference type="RefSeq" id="WP_369609688.1">
    <property type="nucleotide sequence ID" value="NZ_AP031322.1"/>
</dbReference>
<sequence>MYKFDKVGQDFYGVRTPSEIKTIFGGKCPRCGHELSTPTLEDIKIKVKAKITPVIE</sequence>
<dbReference type="EMBL" id="AP031322">
    <property type="protein sequence ID" value="BFH74152.1"/>
    <property type="molecule type" value="Genomic_DNA"/>
</dbReference>
<gene>
    <name evidence="1" type="ORF">SJAV_20960</name>
</gene>
<reference evidence="1" key="1">
    <citation type="submission" date="2024-03" db="EMBL/GenBank/DDBJ databases">
        <title>Complete genome sequence of Sulfurisphaera javensis strain KD-1.</title>
        <authorList>
            <person name="Sakai H."/>
            <person name="Nur N."/>
            <person name="Suwanto A."/>
            <person name="Kurosawa N."/>
        </authorList>
    </citation>
    <scope>NUCLEOTIDE SEQUENCE</scope>
    <source>
        <strain evidence="1">KD-1</strain>
    </source>
</reference>